<reference evidence="14" key="2">
    <citation type="submission" date="2010-04" db="EMBL/GenBank/DDBJ databases">
        <authorList>
            <person name="Buell R."/>
            <person name="Hamilton J."/>
            <person name="Hostetler J."/>
        </authorList>
    </citation>
    <scope>NUCLEOTIDE SEQUENCE [LARGE SCALE GENOMIC DNA]</scope>
    <source>
        <strain evidence="14">DAOM:BR144</strain>
    </source>
</reference>
<proteinExistence type="inferred from homology"/>
<dbReference type="Gene3D" id="3.30.230.20">
    <property type="entry name" value="lpxc deacetylase, domain 1"/>
    <property type="match status" value="1"/>
</dbReference>
<evidence type="ECO:0000313" key="13">
    <source>
        <dbReference type="EnsemblProtists" id="PYU1_T001506"/>
    </source>
</evidence>
<dbReference type="STRING" id="431595.K3W965"/>
<dbReference type="InterPro" id="IPR004463">
    <property type="entry name" value="UDP-acyl_GlcNac_deAcase"/>
</dbReference>
<dbReference type="GO" id="GO:0103117">
    <property type="term" value="F:UDP-3-O-acyl-N-acetylglucosamine deacetylase activity"/>
    <property type="evidence" value="ECO:0007669"/>
    <property type="project" value="UniProtKB-EC"/>
</dbReference>
<evidence type="ECO:0000313" key="14">
    <source>
        <dbReference type="Proteomes" id="UP000019132"/>
    </source>
</evidence>
<dbReference type="eggNOG" id="ENOG502QT9Y">
    <property type="taxonomic scope" value="Eukaryota"/>
</dbReference>
<keyword evidence="6" id="KW-0441">Lipid A biosynthesis</keyword>
<sequence length="345" mass="37966">MAACTWQRTLKRSFDVAGVGLHSGKHAAVQVHPAAANTGIVFRAPCGAQNQQQVRQEIRAHISNVDDRKSQLCTQLTAMSADGKHSVSVSTIEHLMAALAAARITNAYVDVSGSAAATRDRPDEPRIELPILDGSSIQFLDAIDDAGVQDQERHCLRYYKVKKPVQVLLEDKAAWFLPMPDHQTSAGGDAVHSPTLNLSVQVNFAHKGLSTTFCRYILGADPEANIQQFRAQIAPARTFTFEEEIEWMQKHGLALGGSLDNAVVFRKPIIEGQHSINVLNPDGLRFPQDEWTRHKMLDCIGDLGLAGLPLHGYFFATSPGHALTHKLLRELFCDVSNYEEMELTP</sequence>
<dbReference type="InterPro" id="IPR020568">
    <property type="entry name" value="Ribosomal_Su5_D2-typ_SF"/>
</dbReference>
<dbReference type="AlphaFoldDB" id="K3W965"/>
<evidence type="ECO:0000256" key="7">
    <source>
        <dbReference type="ARBA" id="ARBA00022723"/>
    </source>
</evidence>
<dbReference type="InterPro" id="IPR015870">
    <property type="entry name" value="UDP-acyl_N-AcGlcN_deAcase_N"/>
</dbReference>
<evidence type="ECO:0000256" key="5">
    <source>
        <dbReference type="ARBA" id="ARBA00022516"/>
    </source>
</evidence>
<evidence type="ECO:0000256" key="9">
    <source>
        <dbReference type="ARBA" id="ARBA00022833"/>
    </source>
</evidence>
<dbReference type="Gene3D" id="3.30.1700.10">
    <property type="entry name" value="lpxc deacetylase, domain 2"/>
    <property type="match status" value="1"/>
</dbReference>
<organism evidence="13 14">
    <name type="scientific">Globisporangium ultimum (strain ATCC 200006 / CBS 805.95 / DAOM BR144)</name>
    <name type="common">Pythium ultimum</name>
    <dbReference type="NCBI Taxonomy" id="431595"/>
    <lineage>
        <taxon>Eukaryota</taxon>
        <taxon>Sar</taxon>
        <taxon>Stramenopiles</taxon>
        <taxon>Oomycota</taxon>
        <taxon>Peronosporomycetes</taxon>
        <taxon>Pythiales</taxon>
        <taxon>Pythiaceae</taxon>
        <taxon>Globisporangium</taxon>
    </lineage>
</organism>
<reference evidence="14" key="1">
    <citation type="journal article" date="2010" name="Genome Biol.">
        <title>Genome sequence of the necrotrophic plant pathogen Pythium ultimum reveals original pathogenicity mechanisms and effector repertoire.</title>
        <authorList>
            <person name="Levesque C.A."/>
            <person name="Brouwer H."/>
            <person name="Cano L."/>
            <person name="Hamilton J.P."/>
            <person name="Holt C."/>
            <person name="Huitema E."/>
            <person name="Raffaele S."/>
            <person name="Robideau G.P."/>
            <person name="Thines M."/>
            <person name="Win J."/>
            <person name="Zerillo M.M."/>
            <person name="Beakes G.W."/>
            <person name="Boore J.L."/>
            <person name="Busam D."/>
            <person name="Dumas B."/>
            <person name="Ferriera S."/>
            <person name="Fuerstenberg S.I."/>
            <person name="Gachon C.M."/>
            <person name="Gaulin E."/>
            <person name="Govers F."/>
            <person name="Grenville-Briggs L."/>
            <person name="Horner N."/>
            <person name="Hostetler J."/>
            <person name="Jiang R.H."/>
            <person name="Johnson J."/>
            <person name="Krajaejun T."/>
            <person name="Lin H."/>
            <person name="Meijer H.J."/>
            <person name="Moore B."/>
            <person name="Morris P."/>
            <person name="Phuntmart V."/>
            <person name="Puiu D."/>
            <person name="Shetty J."/>
            <person name="Stajich J.E."/>
            <person name="Tripathy S."/>
            <person name="Wawra S."/>
            <person name="van West P."/>
            <person name="Whitty B.R."/>
            <person name="Coutinho P.M."/>
            <person name="Henrissat B."/>
            <person name="Martin F."/>
            <person name="Thomas P.D."/>
            <person name="Tyler B.M."/>
            <person name="De Vries R.P."/>
            <person name="Kamoun S."/>
            <person name="Yandell M."/>
            <person name="Tisserat N."/>
            <person name="Buell C.R."/>
        </authorList>
    </citation>
    <scope>NUCLEOTIDE SEQUENCE</scope>
    <source>
        <strain evidence="14">DAOM:BR144</strain>
    </source>
</reference>
<dbReference type="HAMAP" id="MF_00388">
    <property type="entry name" value="LpxC"/>
    <property type="match status" value="1"/>
</dbReference>
<dbReference type="OMA" id="IVFYRSD"/>
<evidence type="ECO:0000256" key="10">
    <source>
        <dbReference type="ARBA" id="ARBA00023098"/>
    </source>
</evidence>
<evidence type="ECO:0000256" key="6">
    <source>
        <dbReference type="ARBA" id="ARBA00022556"/>
    </source>
</evidence>
<evidence type="ECO:0000256" key="8">
    <source>
        <dbReference type="ARBA" id="ARBA00022801"/>
    </source>
</evidence>
<accession>K3W965</accession>
<name>K3W965_GLOUD</name>
<evidence type="ECO:0000256" key="11">
    <source>
        <dbReference type="ARBA" id="ARBA00024535"/>
    </source>
</evidence>
<dbReference type="EC" id="3.5.1.108" evidence="4"/>
<evidence type="ECO:0000256" key="12">
    <source>
        <dbReference type="ARBA" id="ARBA00024987"/>
    </source>
</evidence>
<evidence type="ECO:0000256" key="1">
    <source>
        <dbReference type="ARBA" id="ARBA00001947"/>
    </source>
</evidence>
<comment type="pathway">
    <text evidence="2">Glycolipid biosynthesis; lipid IV(A) biosynthesis; lipid IV(A) from (3R)-3-hydroxytetradecanoyl-[acyl-carrier-protein] and UDP-N-acetyl-alpha-D-glucosamine: step 2/6.</text>
</comment>
<dbReference type="GO" id="GO:0046872">
    <property type="term" value="F:metal ion binding"/>
    <property type="evidence" value="ECO:0007669"/>
    <property type="project" value="UniProtKB-KW"/>
</dbReference>
<protein>
    <recommendedName>
        <fullName evidence="4">UDP-3-O-acyl-N-acetylglucosamine deacetylase</fullName>
        <ecNumber evidence="4">3.5.1.108</ecNumber>
    </recommendedName>
</protein>
<dbReference type="GO" id="GO:2001289">
    <property type="term" value="P:lipid X metabolic process"/>
    <property type="evidence" value="ECO:0007669"/>
    <property type="project" value="UniProtKB-ARBA"/>
</dbReference>
<dbReference type="UniPathway" id="UPA00359">
    <property type="reaction ID" value="UER00478"/>
</dbReference>
<keyword evidence="10" id="KW-0443">Lipid metabolism</keyword>
<comment type="catalytic activity">
    <reaction evidence="11">
        <text>a UDP-3-O-[(3R)-3-hydroxyacyl]-N-acetyl-alpha-D-glucosamine + H2O = a UDP-3-O-[(3R)-3-hydroxyacyl]-alpha-D-glucosamine + acetate</text>
        <dbReference type="Rhea" id="RHEA:67816"/>
        <dbReference type="ChEBI" id="CHEBI:15377"/>
        <dbReference type="ChEBI" id="CHEBI:30089"/>
        <dbReference type="ChEBI" id="CHEBI:137740"/>
        <dbReference type="ChEBI" id="CHEBI:173225"/>
        <dbReference type="EC" id="3.5.1.108"/>
    </reaction>
</comment>
<reference evidence="13" key="3">
    <citation type="submission" date="2015-02" db="UniProtKB">
        <authorList>
            <consortium name="EnsemblProtists"/>
        </authorList>
    </citation>
    <scope>IDENTIFICATION</scope>
    <source>
        <strain evidence="13">DAOM BR144</strain>
    </source>
</reference>
<keyword evidence="7" id="KW-0479">Metal-binding</keyword>
<dbReference type="PANTHER" id="PTHR33694:SF1">
    <property type="entry name" value="UDP-3-O-ACYL-N-ACETYLGLUCOSAMINE DEACETYLASE 1, MITOCHONDRIAL-RELATED"/>
    <property type="match status" value="1"/>
</dbReference>
<dbReference type="Pfam" id="PF03331">
    <property type="entry name" value="LpxC"/>
    <property type="match status" value="1"/>
</dbReference>
<comment type="function">
    <text evidence="12">Involved in the biosynthesis of lipid A, a phosphorylated glycolipid that in bacteria anchors the lipopolysaccharide to the outer membrane of the cell. Lipid A-like molecules in plants may serve as structural components of the outer membranes of mitochondria and/or chloroplasts, or may be involved in signal transduction or plant defense responses.</text>
</comment>
<dbReference type="EMBL" id="GL376626">
    <property type="status" value="NOT_ANNOTATED_CDS"/>
    <property type="molecule type" value="Genomic_DNA"/>
</dbReference>
<keyword evidence="5" id="KW-0444">Lipid biosynthesis</keyword>
<dbReference type="GO" id="GO:0009245">
    <property type="term" value="P:lipid A biosynthetic process"/>
    <property type="evidence" value="ECO:0007669"/>
    <property type="project" value="UniProtKB-KW"/>
</dbReference>
<dbReference type="PANTHER" id="PTHR33694">
    <property type="entry name" value="UDP-3-O-ACYL-N-ACETYLGLUCOSAMINE DEACETYLASE 1, MITOCHONDRIAL-RELATED"/>
    <property type="match status" value="1"/>
</dbReference>
<dbReference type="NCBIfam" id="TIGR00325">
    <property type="entry name" value="lpxC"/>
    <property type="match status" value="1"/>
</dbReference>
<dbReference type="HOGENOM" id="CLU_046528_1_1_1"/>
<comment type="cofactor">
    <cofactor evidence="1">
        <name>Zn(2+)</name>
        <dbReference type="ChEBI" id="CHEBI:29105"/>
    </cofactor>
</comment>
<comment type="similarity">
    <text evidence="3">Belongs to the LpxC family.</text>
</comment>
<keyword evidence="9" id="KW-0862">Zinc</keyword>
<dbReference type="InParanoid" id="K3W965"/>
<evidence type="ECO:0000256" key="3">
    <source>
        <dbReference type="ARBA" id="ARBA00006170"/>
    </source>
</evidence>
<dbReference type="SUPFAM" id="SSF54211">
    <property type="entry name" value="Ribosomal protein S5 domain 2-like"/>
    <property type="match status" value="2"/>
</dbReference>
<dbReference type="InterPro" id="IPR011334">
    <property type="entry name" value="UDP-acyl_GlcNac_deAcase_C"/>
</dbReference>
<evidence type="ECO:0000256" key="2">
    <source>
        <dbReference type="ARBA" id="ARBA00005002"/>
    </source>
</evidence>
<keyword evidence="14" id="KW-1185">Reference proteome</keyword>
<dbReference type="GO" id="GO:0016020">
    <property type="term" value="C:membrane"/>
    <property type="evidence" value="ECO:0007669"/>
    <property type="project" value="GOC"/>
</dbReference>
<evidence type="ECO:0000256" key="4">
    <source>
        <dbReference type="ARBA" id="ARBA00012745"/>
    </source>
</evidence>
<keyword evidence="8" id="KW-0378">Hydrolase</keyword>
<dbReference type="EnsemblProtists" id="PYU1_T001506">
    <property type="protein sequence ID" value="PYU1_T001506"/>
    <property type="gene ID" value="PYU1_G001506"/>
</dbReference>
<dbReference type="Proteomes" id="UP000019132">
    <property type="component" value="Unassembled WGS sequence"/>
</dbReference>
<dbReference type="VEuPathDB" id="FungiDB:PYU1_G001506"/>